<dbReference type="OrthoDB" id="5406216at2759"/>
<reference evidence="2" key="1">
    <citation type="submission" date="2020-01" db="EMBL/GenBank/DDBJ databases">
        <authorList>
            <consortium name="DOE Joint Genome Institute"/>
            <person name="Haridas S."/>
            <person name="Albert R."/>
            <person name="Binder M."/>
            <person name="Bloem J."/>
            <person name="Labutti K."/>
            <person name="Salamov A."/>
            <person name="Andreopoulos B."/>
            <person name="Baker S.E."/>
            <person name="Barry K."/>
            <person name="Bills G."/>
            <person name="Bluhm B.H."/>
            <person name="Cannon C."/>
            <person name="Castanera R."/>
            <person name="Culley D.E."/>
            <person name="Daum C."/>
            <person name="Ezra D."/>
            <person name="Gonzalez J.B."/>
            <person name="Henrissat B."/>
            <person name="Kuo A."/>
            <person name="Liang C."/>
            <person name="Lipzen A."/>
            <person name="Lutzoni F."/>
            <person name="Magnuson J."/>
            <person name="Mondo S."/>
            <person name="Nolan M."/>
            <person name="Ohm R."/>
            <person name="Pangilinan J."/>
            <person name="Park H.-J."/>
            <person name="Ramirez L."/>
            <person name="Alfaro M."/>
            <person name="Sun H."/>
            <person name="Tritt A."/>
            <person name="Yoshinaga Y."/>
            <person name="Zwiers L.-H."/>
            <person name="Turgeon B.G."/>
            <person name="Goodwin S.B."/>
            <person name="Spatafora J.W."/>
            <person name="Crous P.W."/>
            <person name="Grigoriev I.V."/>
        </authorList>
    </citation>
    <scope>NUCLEOTIDE SEQUENCE</scope>
    <source>
        <strain evidence="2">IPT5</strain>
    </source>
</reference>
<name>A0A6A7B0J3_9PLEO</name>
<evidence type="ECO:0000313" key="3">
    <source>
        <dbReference type="Proteomes" id="UP000799423"/>
    </source>
</evidence>
<dbReference type="EMBL" id="MU006320">
    <property type="protein sequence ID" value="KAF2848147.1"/>
    <property type="molecule type" value="Genomic_DNA"/>
</dbReference>
<protein>
    <submittedName>
        <fullName evidence="2">Uncharacterized protein</fullName>
    </submittedName>
</protein>
<feature type="region of interest" description="Disordered" evidence="1">
    <location>
        <begin position="1"/>
        <end position="68"/>
    </location>
</feature>
<keyword evidence="3" id="KW-1185">Reference proteome</keyword>
<sequence length="183" mass="17929">MSTDPALSAPGPALPATPSSIATSQINPAPASTAALPTSAAQTSSSVPYNVPPANAPAPAPAQPAAPVPPAANPVIAVIASTTTTPAVPPAPGLTGDDYISVRWVETWIGGTSRTWVPETTTIHFESRTPGPLPGSGRIGLGTIKGEVGRTKTIYAGAAATQAAGWMRGVAAAVGVGVVGLVA</sequence>
<evidence type="ECO:0000256" key="1">
    <source>
        <dbReference type="SAM" id="MobiDB-lite"/>
    </source>
</evidence>
<dbReference type="Proteomes" id="UP000799423">
    <property type="component" value="Unassembled WGS sequence"/>
</dbReference>
<feature type="compositionally biased region" description="Low complexity" evidence="1">
    <location>
        <begin position="28"/>
        <end position="49"/>
    </location>
</feature>
<accession>A0A6A7B0J3</accession>
<organism evidence="2 3">
    <name type="scientific">Plenodomus tracheiphilus IPT5</name>
    <dbReference type="NCBI Taxonomy" id="1408161"/>
    <lineage>
        <taxon>Eukaryota</taxon>
        <taxon>Fungi</taxon>
        <taxon>Dikarya</taxon>
        <taxon>Ascomycota</taxon>
        <taxon>Pezizomycotina</taxon>
        <taxon>Dothideomycetes</taxon>
        <taxon>Pleosporomycetidae</taxon>
        <taxon>Pleosporales</taxon>
        <taxon>Pleosporineae</taxon>
        <taxon>Leptosphaeriaceae</taxon>
        <taxon>Plenodomus</taxon>
    </lineage>
</organism>
<evidence type="ECO:0000313" key="2">
    <source>
        <dbReference type="EMBL" id="KAF2848147.1"/>
    </source>
</evidence>
<gene>
    <name evidence="2" type="ORF">T440DRAFT_470485</name>
</gene>
<feature type="compositionally biased region" description="Pro residues" evidence="1">
    <location>
        <begin position="50"/>
        <end position="68"/>
    </location>
</feature>
<dbReference type="AlphaFoldDB" id="A0A6A7B0J3"/>
<proteinExistence type="predicted"/>
<feature type="compositionally biased region" description="Low complexity" evidence="1">
    <location>
        <begin position="1"/>
        <end position="20"/>
    </location>
</feature>